<keyword evidence="9" id="KW-1185">Reference proteome</keyword>
<dbReference type="GO" id="GO:0003824">
    <property type="term" value="F:catalytic activity"/>
    <property type="evidence" value="ECO:0007669"/>
    <property type="project" value="InterPro"/>
</dbReference>
<evidence type="ECO:0000256" key="5">
    <source>
        <dbReference type="ARBA" id="ARBA00023004"/>
    </source>
</evidence>
<dbReference type="PANTHER" id="PTHR11135">
    <property type="entry name" value="HISTONE ACETYLTRANSFERASE-RELATED"/>
    <property type="match status" value="1"/>
</dbReference>
<organism evidence="8 9">
    <name type="scientific">Dethiosulfatibacter aminovorans DSM 17477</name>
    <dbReference type="NCBI Taxonomy" id="1121476"/>
    <lineage>
        <taxon>Bacteria</taxon>
        <taxon>Bacillati</taxon>
        <taxon>Bacillota</taxon>
        <taxon>Tissierellia</taxon>
        <taxon>Dethiosulfatibacter</taxon>
    </lineage>
</organism>
<evidence type="ECO:0000256" key="2">
    <source>
        <dbReference type="ARBA" id="ARBA00022485"/>
    </source>
</evidence>
<dbReference type="RefSeq" id="WP_073047248.1">
    <property type="nucleotide sequence ID" value="NZ_FQZL01000006.1"/>
</dbReference>
<evidence type="ECO:0000313" key="8">
    <source>
        <dbReference type="EMBL" id="SHI65209.1"/>
    </source>
</evidence>
<proteinExistence type="predicted"/>
<name>A0A1M6CW73_9FIRM</name>
<evidence type="ECO:0000256" key="6">
    <source>
        <dbReference type="ARBA" id="ARBA00023014"/>
    </source>
</evidence>
<dbReference type="Proteomes" id="UP000184052">
    <property type="component" value="Unassembled WGS sequence"/>
</dbReference>
<evidence type="ECO:0000259" key="7">
    <source>
        <dbReference type="PROSITE" id="PS51918"/>
    </source>
</evidence>
<comment type="cofactor">
    <cofactor evidence="1">
        <name>[4Fe-4S] cluster</name>
        <dbReference type="ChEBI" id="CHEBI:49883"/>
    </cofactor>
</comment>
<dbReference type="InterPro" id="IPR039661">
    <property type="entry name" value="ELP3"/>
</dbReference>
<dbReference type="InterPro" id="IPR007197">
    <property type="entry name" value="rSAM"/>
</dbReference>
<keyword evidence="5" id="KW-0408">Iron</keyword>
<keyword evidence="2" id="KW-0004">4Fe-4S</keyword>
<dbReference type="PANTHER" id="PTHR11135:SF1">
    <property type="entry name" value="PROTEIN YHCC"/>
    <property type="match status" value="1"/>
</dbReference>
<dbReference type="InterPro" id="IPR005911">
    <property type="entry name" value="YhcC-like"/>
</dbReference>
<feature type="domain" description="Radical SAM core" evidence="7">
    <location>
        <begin position="17"/>
        <end position="257"/>
    </location>
</feature>
<keyword evidence="4" id="KW-0479">Metal-binding</keyword>
<dbReference type="STRING" id="1121476.SAMN02745751_00697"/>
<evidence type="ECO:0000256" key="4">
    <source>
        <dbReference type="ARBA" id="ARBA00022723"/>
    </source>
</evidence>
<dbReference type="EMBL" id="FQZL01000006">
    <property type="protein sequence ID" value="SHI65209.1"/>
    <property type="molecule type" value="Genomic_DNA"/>
</dbReference>
<keyword evidence="3" id="KW-0949">S-adenosyl-L-methionine</keyword>
<reference evidence="8 9" key="1">
    <citation type="submission" date="2016-11" db="EMBL/GenBank/DDBJ databases">
        <authorList>
            <person name="Jaros S."/>
            <person name="Januszkiewicz K."/>
            <person name="Wedrychowicz H."/>
        </authorList>
    </citation>
    <scope>NUCLEOTIDE SEQUENCE [LARGE SCALE GENOMIC DNA]</scope>
    <source>
        <strain evidence="8 9">DSM 17477</strain>
    </source>
</reference>
<dbReference type="GO" id="GO:0046872">
    <property type="term" value="F:metal ion binding"/>
    <property type="evidence" value="ECO:0007669"/>
    <property type="project" value="UniProtKB-KW"/>
</dbReference>
<dbReference type="GO" id="GO:0051539">
    <property type="term" value="F:4 iron, 4 sulfur cluster binding"/>
    <property type="evidence" value="ECO:0007669"/>
    <property type="project" value="UniProtKB-KW"/>
</dbReference>
<dbReference type="SFLD" id="SFLDG01091">
    <property type="entry name" value="uncharacterized_CHP01210-like"/>
    <property type="match status" value="1"/>
</dbReference>
<dbReference type="SFLD" id="SFLDS00029">
    <property type="entry name" value="Radical_SAM"/>
    <property type="match status" value="1"/>
</dbReference>
<evidence type="ECO:0000256" key="3">
    <source>
        <dbReference type="ARBA" id="ARBA00022691"/>
    </source>
</evidence>
<protein>
    <recommendedName>
        <fullName evidence="7">Radical SAM core domain-containing protein</fullName>
    </recommendedName>
</protein>
<dbReference type="InterPro" id="IPR023404">
    <property type="entry name" value="rSAM_horseshoe"/>
</dbReference>
<dbReference type="NCBIfam" id="TIGR01212">
    <property type="entry name" value="TIGR01212 family radical SAM protein"/>
    <property type="match status" value="1"/>
</dbReference>
<dbReference type="Gene3D" id="3.80.30.20">
    <property type="entry name" value="tm_1862 like domain"/>
    <property type="match status" value="1"/>
</dbReference>
<dbReference type="Pfam" id="PF16199">
    <property type="entry name" value="Radical_SAM_C"/>
    <property type="match status" value="1"/>
</dbReference>
<dbReference type="OrthoDB" id="9801689at2"/>
<dbReference type="InterPro" id="IPR006638">
    <property type="entry name" value="Elp3/MiaA/NifB-like_rSAM"/>
</dbReference>
<dbReference type="InterPro" id="IPR058240">
    <property type="entry name" value="rSAM_sf"/>
</dbReference>
<evidence type="ECO:0000256" key="1">
    <source>
        <dbReference type="ARBA" id="ARBA00001966"/>
    </source>
</evidence>
<dbReference type="SFLD" id="SFLDG01086">
    <property type="entry name" value="elongater_protein-like"/>
    <property type="match status" value="1"/>
</dbReference>
<dbReference type="InterPro" id="IPR032432">
    <property type="entry name" value="Radical_SAM_C"/>
</dbReference>
<evidence type="ECO:0000313" key="9">
    <source>
        <dbReference type="Proteomes" id="UP000184052"/>
    </source>
</evidence>
<accession>A0A1M6CW73</accession>
<dbReference type="SMART" id="SM00729">
    <property type="entry name" value="Elp3"/>
    <property type="match status" value="1"/>
</dbReference>
<gene>
    <name evidence="8" type="ORF">SAMN02745751_00697</name>
</gene>
<dbReference type="Pfam" id="PF04055">
    <property type="entry name" value="Radical_SAM"/>
    <property type="match status" value="1"/>
</dbReference>
<dbReference type="SUPFAM" id="SSF102114">
    <property type="entry name" value="Radical SAM enzymes"/>
    <property type="match status" value="1"/>
</dbReference>
<sequence>MDRIYFEYSKYLKNKYGCKVYRLPVNIPVTCPNRDGLLGTGGCIFCGDVGAGFEMHDSSMSVRSQLDKNKEYIGKKYKAEKFIAYFQNYTNTYLSVEELKENIEEALIEDLAGISISTRPDCISEEQLKMLSEVRDREGIDIEIELGLQTCNYKTLKKINRGHTLAEFIDAVLMIKKYGFEVCAHIILNLPWDDMEDVIENAKILSALKIKFVKVHSLYILKNTILGEMYKNDEIKMIEKDEYLERLEAFLLYLSPDIVVQRLFGRAPKDETLFSNWGTSWRKLKDEFILKMKVDNSYQGKLCNYLGGRALNMKKI</sequence>
<dbReference type="AlphaFoldDB" id="A0A1M6CW73"/>
<keyword evidence="6" id="KW-0411">Iron-sulfur</keyword>
<dbReference type="PROSITE" id="PS51918">
    <property type="entry name" value="RADICAL_SAM"/>
    <property type="match status" value="1"/>
</dbReference>